<dbReference type="PANTHER" id="PTHR32089">
    <property type="entry name" value="METHYL-ACCEPTING CHEMOTAXIS PROTEIN MCPB"/>
    <property type="match status" value="1"/>
</dbReference>
<dbReference type="PROSITE" id="PS50192">
    <property type="entry name" value="T_SNARE"/>
    <property type="match status" value="1"/>
</dbReference>
<keyword evidence="11" id="KW-1185">Reference proteome</keyword>
<keyword evidence="6" id="KW-0472">Membrane</keyword>
<name>L8J6G7_9GAMM</name>
<evidence type="ECO:0000259" key="7">
    <source>
        <dbReference type="PROSITE" id="PS50111"/>
    </source>
</evidence>
<dbReference type="InterPro" id="IPR003660">
    <property type="entry name" value="HAMP_dom"/>
</dbReference>
<dbReference type="Proteomes" id="UP000011134">
    <property type="component" value="Unassembled WGS sequence"/>
</dbReference>
<gene>
    <name evidence="10" type="ORF">C942_04029</name>
</gene>
<dbReference type="InterPro" id="IPR004089">
    <property type="entry name" value="MCPsignal_dom"/>
</dbReference>
<dbReference type="GO" id="GO:0005886">
    <property type="term" value="C:plasma membrane"/>
    <property type="evidence" value="ECO:0007669"/>
    <property type="project" value="UniProtKB-SubCell"/>
</dbReference>
<evidence type="ECO:0000256" key="4">
    <source>
        <dbReference type="ARBA" id="ARBA00029447"/>
    </source>
</evidence>
<protein>
    <submittedName>
        <fullName evidence="10">Methyl-accepting chemotaxis protein</fullName>
    </submittedName>
</protein>
<accession>L8J6G7</accession>
<comment type="subcellular location">
    <subcellularLocation>
        <location evidence="1">Cell inner membrane</location>
        <topology evidence="1">Multi-pass membrane protein</topology>
    </subcellularLocation>
</comment>
<feature type="domain" description="HAMP" evidence="9">
    <location>
        <begin position="55"/>
        <end position="109"/>
    </location>
</feature>
<dbReference type="GO" id="GO:0007165">
    <property type="term" value="P:signal transduction"/>
    <property type="evidence" value="ECO:0007669"/>
    <property type="project" value="UniProtKB-KW"/>
</dbReference>
<sequence length="387" mass="41134">MLASDLQALRQLEIKNIKDGGNAMLKTTHEIALGALFGIAILACFMLLMNITLNRFICLPLKQVMYLVNATAEGNLSCKFSAKAFGSDEFGSLADAGLKMQSQLRAIVEEVMLGVQHLKKAIEDLSSVAHKSSLGMKLQQDEIAMVATAIEQVKANVAQVAASTQHASDVSVSACNEAQLGCKDINQNMTLIHNVSGAVQRTGVLVQDLEQQSSNISVVVDVISDLARQTNLLALNAAIEAARAGEQGRGFAVVADSVRILAGRTQESANQIIGIISNLQHSAVEATKATEESCSMIAQCVEYGQLTADKIVSIEESISKIAEMGISIAAACGEQDNVIDEVGRNIENINLSSVTVVDESGLSVASCDELHQLALKLTTTMERFSVT</sequence>
<dbReference type="PROSITE" id="PS50885">
    <property type="entry name" value="HAMP"/>
    <property type="match status" value="1"/>
</dbReference>
<evidence type="ECO:0000259" key="8">
    <source>
        <dbReference type="PROSITE" id="PS50192"/>
    </source>
</evidence>
<feature type="transmembrane region" description="Helical" evidence="6">
    <location>
        <begin position="31"/>
        <end position="53"/>
    </location>
</feature>
<organism evidence="10 11">
    <name type="scientific">Photobacterium marinum</name>
    <dbReference type="NCBI Taxonomy" id="1056511"/>
    <lineage>
        <taxon>Bacteria</taxon>
        <taxon>Pseudomonadati</taxon>
        <taxon>Pseudomonadota</taxon>
        <taxon>Gammaproteobacteria</taxon>
        <taxon>Vibrionales</taxon>
        <taxon>Vibrionaceae</taxon>
        <taxon>Photobacterium</taxon>
    </lineage>
</organism>
<dbReference type="PROSITE" id="PS50111">
    <property type="entry name" value="CHEMOTAXIS_TRANSDUC_2"/>
    <property type="match status" value="1"/>
</dbReference>
<evidence type="ECO:0000256" key="6">
    <source>
        <dbReference type="SAM" id="Phobius"/>
    </source>
</evidence>
<evidence type="ECO:0000256" key="3">
    <source>
        <dbReference type="ARBA" id="ARBA00023224"/>
    </source>
</evidence>
<dbReference type="PATRIC" id="fig|1056511.3.peg.4842"/>
<keyword evidence="3 5" id="KW-0807">Transducer</keyword>
<feature type="domain" description="Methyl-accepting transducer" evidence="7">
    <location>
        <begin position="114"/>
        <end position="350"/>
    </location>
</feature>
<reference evidence="10 11" key="1">
    <citation type="submission" date="2012-12" db="EMBL/GenBank/DDBJ databases">
        <title>Genome Assembly of Photobacterium sp. AK15.</title>
        <authorList>
            <person name="Khatri I."/>
            <person name="Vaidya B."/>
            <person name="Srinivas T.N.R."/>
            <person name="Subramanian S."/>
            <person name="Pinnaka A."/>
        </authorList>
    </citation>
    <scope>NUCLEOTIDE SEQUENCE [LARGE SCALE GENOMIC DNA]</scope>
    <source>
        <strain evidence="10 11">AK15</strain>
    </source>
</reference>
<evidence type="ECO:0000256" key="2">
    <source>
        <dbReference type="ARBA" id="ARBA00022519"/>
    </source>
</evidence>
<dbReference type="Gene3D" id="1.10.287.950">
    <property type="entry name" value="Methyl-accepting chemotaxis protein"/>
    <property type="match status" value="1"/>
</dbReference>
<evidence type="ECO:0000313" key="10">
    <source>
        <dbReference type="EMBL" id="ELR63194.1"/>
    </source>
</evidence>
<dbReference type="GO" id="GO:0006935">
    <property type="term" value="P:chemotaxis"/>
    <property type="evidence" value="ECO:0007669"/>
    <property type="project" value="UniProtKB-ARBA"/>
</dbReference>
<feature type="domain" description="T-SNARE coiled-coil homology" evidence="8">
    <location>
        <begin position="301"/>
        <end position="350"/>
    </location>
</feature>
<keyword evidence="6" id="KW-0812">Transmembrane</keyword>
<comment type="caution">
    <text evidence="10">The sequence shown here is derived from an EMBL/GenBank/DDBJ whole genome shotgun (WGS) entry which is preliminary data.</text>
</comment>
<dbReference type="SUPFAM" id="SSF58104">
    <property type="entry name" value="Methyl-accepting chemotaxis protein (MCP) signaling domain"/>
    <property type="match status" value="1"/>
</dbReference>
<dbReference type="PANTHER" id="PTHR32089:SF120">
    <property type="entry name" value="METHYL-ACCEPTING CHEMOTAXIS PROTEIN TLPQ"/>
    <property type="match status" value="1"/>
</dbReference>
<keyword evidence="6" id="KW-1133">Transmembrane helix</keyword>
<proteinExistence type="inferred from homology"/>
<evidence type="ECO:0000256" key="1">
    <source>
        <dbReference type="ARBA" id="ARBA00004429"/>
    </source>
</evidence>
<keyword evidence="2" id="KW-1003">Cell membrane</keyword>
<evidence type="ECO:0000259" key="9">
    <source>
        <dbReference type="PROSITE" id="PS50885"/>
    </source>
</evidence>
<dbReference type="EMBL" id="AMZO01000049">
    <property type="protein sequence ID" value="ELR63194.1"/>
    <property type="molecule type" value="Genomic_DNA"/>
</dbReference>
<dbReference type="FunFam" id="1.10.287.950:FF:000001">
    <property type="entry name" value="Methyl-accepting chemotaxis sensory transducer"/>
    <property type="match status" value="1"/>
</dbReference>
<dbReference type="AlphaFoldDB" id="L8J6G7"/>
<dbReference type="InterPro" id="IPR000727">
    <property type="entry name" value="T_SNARE_dom"/>
</dbReference>
<evidence type="ECO:0000256" key="5">
    <source>
        <dbReference type="PROSITE-ProRule" id="PRU00284"/>
    </source>
</evidence>
<comment type="similarity">
    <text evidence="4">Belongs to the methyl-accepting chemotaxis (MCP) protein family.</text>
</comment>
<keyword evidence="2" id="KW-0997">Cell inner membrane</keyword>
<dbReference type="SMART" id="SM00283">
    <property type="entry name" value="MA"/>
    <property type="match status" value="1"/>
</dbReference>
<dbReference type="Pfam" id="PF00015">
    <property type="entry name" value="MCPsignal"/>
    <property type="match status" value="1"/>
</dbReference>
<evidence type="ECO:0000313" key="11">
    <source>
        <dbReference type="Proteomes" id="UP000011134"/>
    </source>
</evidence>